<reference evidence="3 4" key="1">
    <citation type="journal article" date="2023" name="Arcadia Sci">
        <title>De novo assembly of a long-read Amblyomma americanum tick genome.</title>
        <authorList>
            <person name="Chou S."/>
            <person name="Poskanzer K.E."/>
            <person name="Rollins M."/>
            <person name="Thuy-Boun P.S."/>
        </authorList>
    </citation>
    <scope>NUCLEOTIDE SEQUENCE [LARGE SCALE GENOMIC DNA]</scope>
    <source>
        <strain evidence="3">F_SG_1</strain>
        <tissue evidence="3">Salivary glands</tissue>
    </source>
</reference>
<proteinExistence type="inferred from homology"/>
<comment type="caution">
    <text evidence="3">The sequence shown here is derived from an EMBL/GenBank/DDBJ whole genome shotgun (WGS) entry which is preliminary data.</text>
</comment>
<name>A0AAQ4F5P1_AMBAM</name>
<dbReference type="Gene3D" id="3.40.50.1110">
    <property type="entry name" value="SGNH hydrolase"/>
    <property type="match status" value="1"/>
</dbReference>
<dbReference type="SUPFAM" id="SSF52266">
    <property type="entry name" value="SGNH hydrolase"/>
    <property type="match status" value="1"/>
</dbReference>
<dbReference type="InterPro" id="IPR013830">
    <property type="entry name" value="SGNH_hydro"/>
</dbReference>
<gene>
    <name evidence="3" type="ORF">V5799_016254</name>
</gene>
<feature type="domain" description="SGNH hydrolase-type esterase" evidence="2">
    <location>
        <begin position="88"/>
        <end position="222"/>
    </location>
</feature>
<organism evidence="3 4">
    <name type="scientific">Amblyomma americanum</name>
    <name type="common">Lone star tick</name>
    <dbReference type="NCBI Taxonomy" id="6943"/>
    <lineage>
        <taxon>Eukaryota</taxon>
        <taxon>Metazoa</taxon>
        <taxon>Ecdysozoa</taxon>
        <taxon>Arthropoda</taxon>
        <taxon>Chelicerata</taxon>
        <taxon>Arachnida</taxon>
        <taxon>Acari</taxon>
        <taxon>Parasitiformes</taxon>
        <taxon>Ixodida</taxon>
        <taxon>Ixodoidea</taxon>
        <taxon>Ixodidae</taxon>
        <taxon>Amblyomminae</taxon>
        <taxon>Amblyomma</taxon>
    </lineage>
</organism>
<evidence type="ECO:0000259" key="2">
    <source>
        <dbReference type="Pfam" id="PF13472"/>
    </source>
</evidence>
<evidence type="ECO:0000313" key="3">
    <source>
        <dbReference type="EMBL" id="KAK8782406.1"/>
    </source>
</evidence>
<sequence>MLEFLSNRAVTLLPQKNVSWPWTELRSNWSLNWCRSSVFSHFFSSQHKLFLAEGTEKEPEVVFLGDYTVAFLQQSEVWENFFAPLHCLNFGIPEDRIENVLWRIENGELDSVKAKVVVLSVGCNDHTSSPEAVSEGIVTCAAAIKSHLPEAQVVVLKLLPCGQHPNSQRDRRRHINEQLSKALKGQAQVQLVDLDPGLVRLDGSISHHDMFDFLHLSRQGYKSTFEPLADLVAQLLREATGAGGDTPITGP</sequence>
<accession>A0AAQ4F5P1</accession>
<dbReference type="Proteomes" id="UP001321473">
    <property type="component" value="Unassembled WGS sequence"/>
</dbReference>
<keyword evidence="4" id="KW-1185">Reference proteome</keyword>
<evidence type="ECO:0000313" key="4">
    <source>
        <dbReference type="Proteomes" id="UP001321473"/>
    </source>
</evidence>
<protein>
    <recommendedName>
        <fullName evidence="2">SGNH hydrolase-type esterase domain-containing protein</fullName>
    </recommendedName>
</protein>
<dbReference type="PANTHER" id="PTHR11852">
    <property type="entry name" value="PLATELET-ACTIVATING FACTOR ACETYLHYDROLASE"/>
    <property type="match status" value="1"/>
</dbReference>
<dbReference type="AlphaFoldDB" id="A0AAQ4F5P1"/>
<comment type="similarity">
    <text evidence="1">Belongs to the 'GDSL' lipolytic enzyme family. Platelet-activating factor acetylhydrolase IB beta/gamma subunits subfamily.</text>
</comment>
<dbReference type="Pfam" id="PF13472">
    <property type="entry name" value="Lipase_GDSL_2"/>
    <property type="match status" value="1"/>
</dbReference>
<evidence type="ECO:0000256" key="1">
    <source>
        <dbReference type="ARBA" id="ARBA00038184"/>
    </source>
</evidence>
<dbReference type="EMBL" id="JARKHS020006700">
    <property type="protein sequence ID" value="KAK8782406.1"/>
    <property type="molecule type" value="Genomic_DNA"/>
</dbReference>
<dbReference type="InterPro" id="IPR036514">
    <property type="entry name" value="SGNH_hydro_sf"/>
</dbReference>
<dbReference type="PANTHER" id="PTHR11852:SF0">
    <property type="entry name" value="PLATELET-ACTIVATING FACTOR ACETYLHYDROLASE IB SUBUNIT BETA HOMOLOG"/>
    <property type="match status" value="1"/>
</dbReference>